<dbReference type="Pfam" id="PF00155">
    <property type="entry name" value="Aminotran_1_2"/>
    <property type="match status" value="1"/>
</dbReference>
<dbReference type="InterPro" id="IPR015424">
    <property type="entry name" value="PyrdxlP-dep_Trfase"/>
</dbReference>
<dbReference type="InterPro" id="IPR004838">
    <property type="entry name" value="NHTrfase_class1_PyrdxlP-BS"/>
</dbReference>
<evidence type="ECO:0000256" key="2">
    <source>
        <dbReference type="ARBA" id="ARBA00003444"/>
    </source>
</evidence>
<evidence type="ECO:0000256" key="5">
    <source>
        <dbReference type="ARBA" id="ARBA00022573"/>
    </source>
</evidence>
<organism evidence="11 12">
    <name type="scientific">Streptococcus cuniculi</name>
    <dbReference type="NCBI Taxonomy" id="1432788"/>
    <lineage>
        <taxon>Bacteria</taxon>
        <taxon>Bacillati</taxon>
        <taxon>Bacillota</taxon>
        <taxon>Bacilli</taxon>
        <taxon>Lactobacillales</taxon>
        <taxon>Streptococcaceae</taxon>
        <taxon>Streptococcus</taxon>
    </lineage>
</organism>
<evidence type="ECO:0000256" key="6">
    <source>
        <dbReference type="ARBA" id="ARBA00022898"/>
    </source>
</evidence>
<dbReference type="PANTHER" id="PTHR42885">
    <property type="entry name" value="HISTIDINOL-PHOSPHATE AMINOTRANSFERASE-RELATED"/>
    <property type="match status" value="1"/>
</dbReference>
<evidence type="ECO:0000313" key="12">
    <source>
        <dbReference type="Proteomes" id="UP000297253"/>
    </source>
</evidence>
<dbReference type="GO" id="GO:0048472">
    <property type="term" value="F:threonine-phosphate decarboxylase activity"/>
    <property type="evidence" value="ECO:0007669"/>
    <property type="project" value="UniProtKB-EC"/>
</dbReference>
<accession>A0A4Y9JCE3</accession>
<comment type="function">
    <text evidence="2">Decarboxylates L-threonine-O-3-phosphate to yield (R)-1-amino-2-propanol O-2-phosphate, the precursor for the linkage between the nucleotide loop and the corrin ring in cobalamin.</text>
</comment>
<dbReference type="UniPathway" id="UPA00148"/>
<dbReference type="Gene3D" id="3.40.640.10">
    <property type="entry name" value="Type I PLP-dependent aspartate aminotransferase-like (Major domain)"/>
    <property type="match status" value="1"/>
</dbReference>
<name>A0A4Y9JCE3_9STRE</name>
<dbReference type="GO" id="GO:0030170">
    <property type="term" value="F:pyridoxal phosphate binding"/>
    <property type="evidence" value="ECO:0007669"/>
    <property type="project" value="InterPro"/>
</dbReference>
<dbReference type="EC" id="4.1.1.81" evidence="4"/>
<feature type="domain" description="Aminotransferase class I/classII large" evidence="10">
    <location>
        <begin position="22"/>
        <end position="353"/>
    </location>
</feature>
<reference evidence="11 12" key="1">
    <citation type="submission" date="2019-03" db="EMBL/GenBank/DDBJ databases">
        <title>Diversity of the mouse oral microbiome.</title>
        <authorList>
            <person name="Joseph S."/>
            <person name="Aduse-Opoku J."/>
            <person name="Curtis M."/>
            <person name="Wade W."/>
            <person name="Hashim A."/>
        </authorList>
    </citation>
    <scope>NUCLEOTIDE SEQUENCE [LARGE SCALE GENOMIC DNA]</scope>
    <source>
        <strain evidence="11 12">WM131</strain>
    </source>
</reference>
<dbReference type="AlphaFoldDB" id="A0A4Y9JCE3"/>
<evidence type="ECO:0000313" key="11">
    <source>
        <dbReference type="EMBL" id="TFU98653.1"/>
    </source>
</evidence>
<keyword evidence="5" id="KW-0169">Cobalamin biosynthesis</keyword>
<dbReference type="PANTHER" id="PTHR42885:SF1">
    <property type="entry name" value="THREONINE-PHOSPHATE DECARBOXYLASE"/>
    <property type="match status" value="1"/>
</dbReference>
<evidence type="ECO:0000259" key="10">
    <source>
        <dbReference type="Pfam" id="PF00155"/>
    </source>
</evidence>
<dbReference type="OrthoDB" id="9802328at2"/>
<keyword evidence="7 11" id="KW-0456">Lyase</keyword>
<dbReference type="CDD" id="cd00609">
    <property type="entry name" value="AAT_like"/>
    <property type="match status" value="1"/>
</dbReference>
<dbReference type="GO" id="GO:0009236">
    <property type="term" value="P:cobalamin biosynthetic process"/>
    <property type="evidence" value="ECO:0007669"/>
    <property type="project" value="UniProtKB-UniPathway"/>
</dbReference>
<sequence>MRVEHGGDAAALAETLGYPLEECIDFSANINPFGLSEQLKSTLVSAMEQLTHYPDIYYRKARLALSEHHNCDLENLALSNGAVELFYELARYFRPKQVLTLSPTFMEYEKAFTQVGARVKECVLKAPDYHWDCENVLEAACDLSRGDVVLICNPNNPTGTLQDNQTLKKVAAALAEKGIILIIDEAFMDFLSEEETYSFIPYLAEFTNSIVVRSLTKFYAIPGLRLGYALSYHPTCLTEIQDKRAPWTVNTLADTAVPVIVADKVYQDKTRKWLVQEKEYLFHQLSQFSCLIPVKPSVNYLFFEYQGELDLREELRKYKIFIRSCSNYRQLSSQHYRVAIRSRKENERLLAALRTVLEDERLYD</sequence>
<gene>
    <name evidence="11" type="ORF">E4T82_02520</name>
</gene>
<dbReference type="InterPro" id="IPR015422">
    <property type="entry name" value="PyrdxlP-dep_Trfase_small"/>
</dbReference>
<evidence type="ECO:0000256" key="1">
    <source>
        <dbReference type="ARBA" id="ARBA00001933"/>
    </source>
</evidence>
<evidence type="ECO:0000256" key="9">
    <source>
        <dbReference type="ARBA" id="ARBA00048531"/>
    </source>
</evidence>
<evidence type="ECO:0000256" key="3">
    <source>
        <dbReference type="ARBA" id="ARBA00004953"/>
    </source>
</evidence>
<dbReference type="SUPFAM" id="SSF53383">
    <property type="entry name" value="PLP-dependent transferases"/>
    <property type="match status" value="1"/>
</dbReference>
<dbReference type="InterPro" id="IPR005860">
    <property type="entry name" value="CobD"/>
</dbReference>
<dbReference type="Gene3D" id="3.90.1150.10">
    <property type="entry name" value="Aspartate Aminotransferase, domain 1"/>
    <property type="match status" value="1"/>
</dbReference>
<evidence type="ECO:0000256" key="8">
    <source>
        <dbReference type="ARBA" id="ARBA00029996"/>
    </source>
</evidence>
<dbReference type="NCBIfam" id="TIGR01140">
    <property type="entry name" value="L_thr_O3P_dcar"/>
    <property type="match status" value="1"/>
</dbReference>
<dbReference type="PROSITE" id="PS00105">
    <property type="entry name" value="AA_TRANSFER_CLASS_1"/>
    <property type="match status" value="1"/>
</dbReference>
<protein>
    <recommendedName>
        <fullName evidence="4">threonine-phosphate decarboxylase</fullName>
        <ecNumber evidence="4">4.1.1.81</ecNumber>
    </recommendedName>
    <alternativeName>
        <fullName evidence="8">L-threonine-O-3-phosphate decarboxylase</fullName>
    </alternativeName>
</protein>
<comment type="pathway">
    <text evidence="3">Cofactor biosynthesis; adenosylcobalamin biosynthesis.</text>
</comment>
<comment type="caution">
    <text evidence="11">The sequence shown here is derived from an EMBL/GenBank/DDBJ whole genome shotgun (WGS) entry which is preliminary data.</text>
</comment>
<dbReference type="EMBL" id="SPPD01000002">
    <property type="protein sequence ID" value="TFU98653.1"/>
    <property type="molecule type" value="Genomic_DNA"/>
</dbReference>
<dbReference type="InterPro" id="IPR004839">
    <property type="entry name" value="Aminotransferase_I/II_large"/>
</dbReference>
<comment type="catalytic activity">
    <reaction evidence="9">
        <text>O-phospho-L-threonine + H(+) = (R)-1-aminopropan-2-yl phosphate + CO2</text>
        <dbReference type="Rhea" id="RHEA:11492"/>
        <dbReference type="ChEBI" id="CHEBI:15378"/>
        <dbReference type="ChEBI" id="CHEBI:16526"/>
        <dbReference type="ChEBI" id="CHEBI:58563"/>
        <dbReference type="ChEBI" id="CHEBI:58675"/>
        <dbReference type="EC" id="4.1.1.81"/>
    </reaction>
</comment>
<comment type="cofactor">
    <cofactor evidence="1">
        <name>pyridoxal 5'-phosphate</name>
        <dbReference type="ChEBI" id="CHEBI:597326"/>
    </cofactor>
</comment>
<evidence type="ECO:0000256" key="4">
    <source>
        <dbReference type="ARBA" id="ARBA00012285"/>
    </source>
</evidence>
<keyword evidence="6" id="KW-0663">Pyridoxal phosphate</keyword>
<evidence type="ECO:0000256" key="7">
    <source>
        <dbReference type="ARBA" id="ARBA00023239"/>
    </source>
</evidence>
<dbReference type="Proteomes" id="UP000297253">
    <property type="component" value="Unassembled WGS sequence"/>
</dbReference>
<dbReference type="RefSeq" id="WP_135181320.1">
    <property type="nucleotide sequence ID" value="NZ_JADGKZ010000002.1"/>
</dbReference>
<proteinExistence type="predicted"/>
<dbReference type="InterPro" id="IPR015421">
    <property type="entry name" value="PyrdxlP-dep_Trfase_major"/>
</dbReference>